<dbReference type="InterPro" id="IPR009057">
    <property type="entry name" value="Homeodomain-like_sf"/>
</dbReference>
<accession>A0A645C2E0</accession>
<dbReference type="SUPFAM" id="SSF46689">
    <property type="entry name" value="Homeodomain-like"/>
    <property type="match status" value="1"/>
</dbReference>
<protein>
    <recommendedName>
        <fullName evidence="2">Transposase</fullName>
    </recommendedName>
</protein>
<reference evidence="1" key="1">
    <citation type="submission" date="2019-08" db="EMBL/GenBank/DDBJ databases">
        <authorList>
            <person name="Kucharzyk K."/>
            <person name="Murdoch R.W."/>
            <person name="Higgins S."/>
            <person name="Loffler F."/>
        </authorList>
    </citation>
    <scope>NUCLEOTIDE SEQUENCE</scope>
</reference>
<gene>
    <name evidence="1" type="ORF">SDC9_118352</name>
</gene>
<dbReference type="GO" id="GO:0003677">
    <property type="term" value="F:DNA binding"/>
    <property type="evidence" value="ECO:0007669"/>
    <property type="project" value="InterPro"/>
</dbReference>
<dbReference type="GO" id="GO:0006313">
    <property type="term" value="P:DNA transposition"/>
    <property type="evidence" value="ECO:0007669"/>
    <property type="project" value="InterPro"/>
</dbReference>
<organism evidence="1">
    <name type="scientific">bioreactor metagenome</name>
    <dbReference type="NCBI Taxonomy" id="1076179"/>
    <lineage>
        <taxon>unclassified sequences</taxon>
        <taxon>metagenomes</taxon>
        <taxon>ecological metagenomes</taxon>
    </lineage>
</organism>
<dbReference type="InterPro" id="IPR002514">
    <property type="entry name" value="Transposase_8"/>
</dbReference>
<proteinExistence type="predicted"/>
<comment type="caution">
    <text evidence="1">The sequence shown here is derived from an EMBL/GenBank/DDBJ whole genome shotgun (WGS) entry which is preliminary data.</text>
</comment>
<evidence type="ECO:0000313" key="1">
    <source>
        <dbReference type="EMBL" id="MPM71387.1"/>
    </source>
</evidence>
<dbReference type="AlphaFoldDB" id="A0A645C2E0"/>
<evidence type="ECO:0008006" key="2">
    <source>
        <dbReference type="Google" id="ProtNLM"/>
    </source>
</evidence>
<sequence length="188" mass="21827">MSCLEVDSTSLFRYKETINPEGWENRMRYTDELREEVLEKAISRKKTPFVRVAKEFGISRSTFLKWRKEAGLLNSSTEEPAKEQPDKDVFNARDKLNMIKETFRMNETELGEYCRNKGILASDLRRWEDEITGQSQDLTAAERVAFMAANRKLKRELDRKDKALAEAAALLVLSKKAEAIWGVKEEEK</sequence>
<dbReference type="EMBL" id="VSSQ01024084">
    <property type="protein sequence ID" value="MPM71387.1"/>
    <property type="molecule type" value="Genomic_DNA"/>
</dbReference>
<dbReference type="GO" id="GO:0004803">
    <property type="term" value="F:transposase activity"/>
    <property type="evidence" value="ECO:0007669"/>
    <property type="project" value="InterPro"/>
</dbReference>
<name>A0A645C2E0_9ZZZZ</name>
<dbReference type="Pfam" id="PF01527">
    <property type="entry name" value="HTH_Tnp_1"/>
    <property type="match status" value="1"/>
</dbReference>